<organism evidence="3 4">
    <name type="scientific">Trichophyton tonsurans (strain CBS 112818)</name>
    <name type="common">Scalp ringworm fungus</name>
    <dbReference type="NCBI Taxonomy" id="647933"/>
    <lineage>
        <taxon>Eukaryota</taxon>
        <taxon>Fungi</taxon>
        <taxon>Dikarya</taxon>
        <taxon>Ascomycota</taxon>
        <taxon>Pezizomycotina</taxon>
        <taxon>Eurotiomycetes</taxon>
        <taxon>Eurotiomycetidae</taxon>
        <taxon>Onygenales</taxon>
        <taxon>Arthrodermataceae</taxon>
        <taxon>Trichophyton</taxon>
    </lineage>
</organism>
<reference evidence="4" key="1">
    <citation type="journal article" date="2012" name="MBio">
        <title>Comparative genome analysis of Trichophyton rubrum and related dermatophytes reveals candidate genes involved in infection.</title>
        <authorList>
            <person name="Martinez D.A."/>
            <person name="Oliver B.G."/>
            <person name="Graeser Y."/>
            <person name="Goldberg J.M."/>
            <person name="Li W."/>
            <person name="Martinez-Rossi N.M."/>
            <person name="Monod M."/>
            <person name="Shelest E."/>
            <person name="Barton R.C."/>
            <person name="Birch E."/>
            <person name="Brakhage A.A."/>
            <person name="Chen Z."/>
            <person name="Gurr S.J."/>
            <person name="Heiman D."/>
            <person name="Heitman J."/>
            <person name="Kosti I."/>
            <person name="Rossi A."/>
            <person name="Saif S."/>
            <person name="Samalova M."/>
            <person name="Saunders C.W."/>
            <person name="Shea T."/>
            <person name="Summerbell R.C."/>
            <person name="Xu J."/>
            <person name="Young S."/>
            <person name="Zeng Q."/>
            <person name="Birren B.W."/>
            <person name="Cuomo C.A."/>
            <person name="White T.C."/>
        </authorList>
    </citation>
    <scope>NUCLEOTIDE SEQUENCE [LARGE SCALE GENOMIC DNA]</scope>
    <source>
        <strain evidence="4">CBS 112818</strain>
    </source>
</reference>
<evidence type="ECO:0008006" key="5">
    <source>
        <dbReference type="Google" id="ProtNLM"/>
    </source>
</evidence>
<feature type="region of interest" description="Disordered" evidence="1">
    <location>
        <begin position="1"/>
        <end position="54"/>
    </location>
</feature>
<feature type="transmembrane region" description="Helical" evidence="2">
    <location>
        <begin position="98"/>
        <end position="120"/>
    </location>
</feature>
<dbReference type="Pfam" id="PF11735">
    <property type="entry name" value="CAP59_mtransfer"/>
    <property type="match status" value="1"/>
</dbReference>
<dbReference type="InterPro" id="IPR021047">
    <property type="entry name" value="Mannosyltransferase_CMT1"/>
</dbReference>
<gene>
    <name evidence="3" type="ORF">TESG_05771</name>
</gene>
<protein>
    <recommendedName>
        <fullName evidence="5">Polysaccharide export protein</fullName>
    </recommendedName>
</protein>
<dbReference type="OrthoDB" id="262547at2759"/>
<keyword evidence="2" id="KW-0472">Membrane</keyword>
<evidence type="ECO:0000313" key="3">
    <source>
        <dbReference type="EMBL" id="EGD98392.1"/>
    </source>
</evidence>
<dbReference type="PANTHER" id="PTHR34144:SF8">
    <property type="entry name" value="GLYCOSYLTRANSFERASE FAMILY 69 PROTEIN"/>
    <property type="match status" value="1"/>
</dbReference>
<keyword evidence="4" id="KW-1185">Reference proteome</keyword>
<dbReference type="AlphaFoldDB" id="F2S493"/>
<sequence>MGPVNLPRPSSPARYDAEAEAAGLLSYHHDQQQQQQQQQQQPSHGRGGLLQAIHGRSPSSLNSLPLRRAEKPGHHLLAAIGCCPTRRAGTRLSRAHRLLRLVGFLAWLFVVVSVAESLLWPPYQTPPEHYAGLRERILGSTQPGRGNPEGQKVFIASNIVQEEMIRGPWGRSLLELVDILGEHNVFVSIYENDSGPGTGDALRELAAQLPCNSSVVAGEHVPLEGLPTTTLPSGDERVKRIAYLARVRNRVLEPLNSAYQPSGDPVAAADGFGFSHANMQFDRVLFLNDVYFSAIEAAQLLFSTNVDQAGHAQYRAACAVDFISKAMFYDTFVVRDAEGYGTGLMFFPWFAPVGQARSRKQVLQGADAVEVRSCWGGMAAFQASMFQHFSTADSTSQTVTRFRHDSEPFWESSECCLIFADWEDRFGQPDVANQTGVFLNPYVRVAYSHNTWKWLGFFRRFERIFANLQYLVSRLAYPEHNPRRTHLPGQKVRERVWQSNADGQPGGSLQTIQRIASPGGFCGQRRMFVMVDDIEKTNRNGAKNWKKIPVP</sequence>
<keyword evidence="2" id="KW-1133">Transmembrane helix</keyword>
<evidence type="ECO:0000256" key="2">
    <source>
        <dbReference type="SAM" id="Phobius"/>
    </source>
</evidence>
<dbReference type="HOGENOM" id="CLU_022271_0_0_1"/>
<dbReference type="PANTHER" id="PTHR34144">
    <property type="entry name" value="CHROMOSOME 8, WHOLE GENOME SHOTGUN SEQUENCE"/>
    <property type="match status" value="1"/>
</dbReference>
<dbReference type="EMBL" id="GG698510">
    <property type="protein sequence ID" value="EGD98392.1"/>
    <property type="molecule type" value="Genomic_DNA"/>
</dbReference>
<evidence type="ECO:0000313" key="4">
    <source>
        <dbReference type="Proteomes" id="UP000009172"/>
    </source>
</evidence>
<feature type="compositionally biased region" description="Low complexity" evidence="1">
    <location>
        <begin position="32"/>
        <end position="41"/>
    </location>
</feature>
<proteinExistence type="predicted"/>
<evidence type="ECO:0000256" key="1">
    <source>
        <dbReference type="SAM" id="MobiDB-lite"/>
    </source>
</evidence>
<name>F2S493_TRIT1</name>
<accession>F2S493</accession>
<keyword evidence="2" id="KW-0812">Transmembrane</keyword>
<dbReference type="Proteomes" id="UP000009172">
    <property type="component" value="Unassembled WGS sequence"/>
</dbReference>